<evidence type="ECO:0000256" key="4">
    <source>
        <dbReference type="ARBA" id="ARBA00022777"/>
    </source>
</evidence>
<keyword evidence="5" id="KW-0902">Two-component regulatory system</keyword>
<keyword evidence="3" id="KW-0808">Transferase</keyword>
<name>A0ABU7I701_9SPHI</name>
<evidence type="ECO:0000256" key="5">
    <source>
        <dbReference type="ARBA" id="ARBA00023012"/>
    </source>
</evidence>
<dbReference type="Proteomes" id="UP001336835">
    <property type="component" value="Unassembled WGS sequence"/>
</dbReference>
<evidence type="ECO:0000313" key="9">
    <source>
        <dbReference type="EMBL" id="MEE1945252.1"/>
    </source>
</evidence>
<dbReference type="Gene3D" id="3.30.565.10">
    <property type="entry name" value="Histidine kinase-like ATPase, C-terminal domain"/>
    <property type="match status" value="1"/>
</dbReference>
<dbReference type="GO" id="GO:0005524">
    <property type="term" value="F:ATP binding"/>
    <property type="evidence" value="ECO:0007669"/>
    <property type="project" value="UniProtKB-KW"/>
</dbReference>
<dbReference type="InterPro" id="IPR050482">
    <property type="entry name" value="Sensor_HK_TwoCompSys"/>
</dbReference>
<evidence type="ECO:0000313" key="10">
    <source>
        <dbReference type="Proteomes" id="UP001336835"/>
    </source>
</evidence>
<evidence type="ECO:0000256" key="1">
    <source>
        <dbReference type="ARBA" id="ARBA00000085"/>
    </source>
</evidence>
<feature type="coiled-coil region" evidence="6">
    <location>
        <begin position="230"/>
        <end position="257"/>
    </location>
</feature>
<reference evidence="9 10" key="1">
    <citation type="submission" date="2024-01" db="EMBL/GenBank/DDBJ databases">
        <title>Pedobacter sp. nov., isolated from fresh soil.</title>
        <authorList>
            <person name="Le N.T.T."/>
        </authorList>
    </citation>
    <scope>NUCLEOTIDE SEQUENCE [LARGE SCALE GENOMIC DNA]</scope>
    <source>
        <strain evidence="9 10">KR3-3</strain>
    </source>
</reference>
<dbReference type="EMBL" id="JAZDQT010000001">
    <property type="protein sequence ID" value="MEE1945252.1"/>
    <property type="molecule type" value="Genomic_DNA"/>
</dbReference>
<keyword evidence="9" id="KW-0547">Nucleotide-binding</keyword>
<keyword evidence="10" id="KW-1185">Reference proteome</keyword>
<protein>
    <recommendedName>
        <fullName evidence="2">histidine kinase</fullName>
        <ecNumber evidence="2">2.7.13.3</ecNumber>
    </recommendedName>
</protein>
<dbReference type="PROSITE" id="PS50109">
    <property type="entry name" value="HIS_KIN"/>
    <property type="match status" value="1"/>
</dbReference>
<dbReference type="RefSeq" id="WP_330107599.1">
    <property type="nucleotide sequence ID" value="NZ_JAZDQT010000001.1"/>
</dbReference>
<dbReference type="PANTHER" id="PTHR24421">
    <property type="entry name" value="NITRATE/NITRITE SENSOR PROTEIN NARX-RELATED"/>
    <property type="match status" value="1"/>
</dbReference>
<gene>
    <name evidence="9" type="ORF">VRU48_09040</name>
</gene>
<feature type="transmembrane region" description="Helical" evidence="7">
    <location>
        <begin position="372"/>
        <end position="392"/>
    </location>
</feature>
<evidence type="ECO:0000256" key="6">
    <source>
        <dbReference type="SAM" id="Coils"/>
    </source>
</evidence>
<sequence>MLLGNQTALGQVKTDATKEFAKLNQAYHSGHLLAGQYFLKADSLTHQLLSEGKHFETKELVSLLELYEELAWSKDEYRRARISYYFLFFNNARIFKKKGASMYYAEKITAEYKKNGEEHPLVEQLQKCKIYQEQRLYNKVIELYKNEKNYLETLPLLLQRRVVDEAVGLNAMYILSPTLMGYIKMNDTAAVRQTAQLALQIGTAIQHKYPIKRSQMLYNDLLLIDIEHSVANFEHRYNDAKDLLNRMQNLKVTYKDQATNFIDINVARLRIENYLNLKNPDSLSAYIAKYESSPNFGQSQSADLDEYKAKLQHLKGDDKGAYAYLTDALKHERDLQASLMTESSDLLYAYTQAEHSHIALQKAEQIKQQRTFWLVLISIGASVLILTIYLIMVYRSRKARAQVEALNHAANMQVIAMEEVKYQAVREEQQRLGQDLHDGLSSSIAAFRNQLEVLSMDIEDIPLRNKFMALHVTMAQTYETVRNKSHEWFSADTQRELSFEKQIKMLTDGSLPDNRYQKTIHIDDSSLTGISTDTRISLLRIIQEAVTNIIKHAKAKSVEILIYEEAEHLILTVNDDGIGLAEKKSGKSNMGLESIRRRAKYLNGELKINSGTKGTEITISIPIVLA</sequence>
<organism evidence="9 10">
    <name type="scientific">Pedobacter albus</name>
    <dbReference type="NCBI Taxonomy" id="3113905"/>
    <lineage>
        <taxon>Bacteria</taxon>
        <taxon>Pseudomonadati</taxon>
        <taxon>Bacteroidota</taxon>
        <taxon>Sphingobacteriia</taxon>
        <taxon>Sphingobacteriales</taxon>
        <taxon>Sphingobacteriaceae</taxon>
        <taxon>Pedobacter</taxon>
    </lineage>
</organism>
<evidence type="ECO:0000256" key="7">
    <source>
        <dbReference type="SAM" id="Phobius"/>
    </source>
</evidence>
<evidence type="ECO:0000256" key="3">
    <source>
        <dbReference type="ARBA" id="ARBA00022679"/>
    </source>
</evidence>
<keyword evidence="6" id="KW-0175">Coiled coil</keyword>
<evidence type="ECO:0000256" key="2">
    <source>
        <dbReference type="ARBA" id="ARBA00012438"/>
    </source>
</evidence>
<dbReference type="CDD" id="cd16917">
    <property type="entry name" value="HATPase_UhpB-NarQ-NarX-like"/>
    <property type="match status" value="1"/>
</dbReference>
<dbReference type="SMART" id="SM00387">
    <property type="entry name" value="HATPase_c"/>
    <property type="match status" value="1"/>
</dbReference>
<dbReference type="InterPro" id="IPR036890">
    <property type="entry name" value="HATPase_C_sf"/>
</dbReference>
<keyword evidence="7" id="KW-0812">Transmembrane</keyword>
<dbReference type="Pfam" id="PF02518">
    <property type="entry name" value="HATPase_c"/>
    <property type="match status" value="1"/>
</dbReference>
<dbReference type="SUPFAM" id="SSF55874">
    <property type="entry name" value="ATPase domain of HSP90 chaperone/DNA topoisomerase II/histidine kinase"/>
    <property type="match status" value="1"/>
</dbReference>
<dbReference type="InterPro" id="IPR005467">
    <property type="entry name" value="His_kinase_dom"/>
</dbReference>
<evidence type="ECO:0000259" key="8">
    <source>
        <dbReference type="PROSITE" id="PS50109"/>
    </source>
</evidence>
<dbReference type="EC" id="2.7.13.3" evidence="2"/>
<keyword evidence="4" id="KW-0418">Kinase</keyword>
<keyword evidence="7" id="KW-0472">Membrane</keyword>
<keyword evidence="9" id="KW-0067">ATP-binding</keyword>
<keyword evidence="7" id="KW-1133">Transmembrane helix</keyword>
<accession>A0ABU7I701</accession>
<proteinExistence type="predicted"/>
<dbReference type="InterPro" id="IPR003594">
    <property type="entry name" value="HATPase_dom"/>
</dbReference>
<comment type="caution">
    <text evidence="9">The sequence shown here is derived from an EMBL/GenBank/DDBJ whole genome shotgun (WGS) entry which is preliminary data.</text>
</comment>
<dbReference type="PANTHER" id="PTHR24421:SF10">
    <property type="entry name" value="NITRATE_NITRITE SENSOR PROTEIN NARQ"/>
    <property type="match status" value="1"/>
</dbReference>
<feature type="domain" description="Histidine kinase" evidence="8">
    <location>
        <begin position="538"/>
        <end position="625"/>
    </location>
</feature>
<comment type="catalytic activity">
    <reaction evidence="1">
        <text>ATP + protein L-histidine = ADP + protein N-phospho-L-histidine.</text>
        <dbReference type="EC" id="2.7.13.3"/>
    </reaction>
</comment>